<dbReference type="RefSeq" id="NP_001165320.1">
    <property type="nucleotide sequence ID" value="NM_001171849.2"/>
</dbReference>
<evidence type="ECO:0000256" key="5">
    <source>
        <dbReference type="SAM" id="Phobius"/>
    </source>
</evidence>
<dbReference type="OMA" id="FHRGHSQ"/>
<keyword evidence="2 5" id="KW-0812">Transmembrane</keyword>
<evidence type="ECO:0000313" key="7">
    <source>
        <dbReference type="Ensembl" id="ENSXETP00000087559"/>
    </source>
</evidence>
<dbReference type="GO" id="GO:0005739">
    <property type="term" value="C:mitochondrion"/>
    <property type="evidence" value="ECO:0000318"/>
    <property type="project" value="GO_Central"/>
</dbReference>
<dbReference type="Proteomes" id="UP000008143">
    <property type="component" value="Chromosome 3"/>
</dbReference>
<reference evidence="9" key="5">
    <citation type="submission" date="2025-04" db="UniProtKB">
        <authorList>
            <consortium name="RefSeq"/>
        </authorList>
    </citation>
    <scope>IDENTIFICATION</scope>
</reference>
<dbReference type="PANTHER" id="PTHR12297:SF18">
    <property type="entry name" value="HIG1 DOMAIN FAMILY MEMBER 2A"/>
    <property type="match status" value="1"/>
</dbReference>
<dbReference type="AGR" id="Xenbase:XB-GENE-967282"/>
<reference evidence="7" key="4">
    <citation type="submission" date="2020-05" db="UniProtKB">
        <authorList>
            <consortium name="Ensembl"/>
        </authorList>
    </citation>
    <scope>IDENTIFICATION</scope>
</reference>
<dbReference type="GO" id="GO:0097250">
    <property type="term" value="P:mitochondrial respirasome assembly"/>
    <property type="evidence" value="ECO:0000318"/>
    <property type="project" value="GO_Central"/>
</dbReference>
<evidence type="ECO:0000256" key="4">
    <source>
        <dbReference type="ARBA" id="ARBA00023136"/>
    </source>
</evidence>
<evidence type="ECO:0000256" key="2">
    <source>
        <dbReference type="ARBA" id="ARBA00022692"/>
    </source>
</evidence>
<accession>A0A6I8RRB9</accession>
<sequence>MAHPEIEGFTPSSTYGDEGFKSKFIRKVKENPFVPIGCLATAGALTYGLISFKQGKTQQSQLLMRTRILAQGFTVAAIMFGVVMTAMKPRITPK</sequence>
<reference evidence="7" key="3">
    <citation type="journal article" date="2010" name="Science">
        <title>The genome of the Western clawed frog Xenopus tropicalis.</title>
        <authorList>
            <person name="Hellsten U."/>
            <person name="Harland R.M."/>
            <person name="Gilchrist M.J."/>
            <person name="Hendrix D."/>
            <person name="Jurka J."/>
            <person name="Kapitonov V."/>
            <person name="Ovcharenko I."/>
            <person name="Putnam N.H."/>
            <person name="Shu S."/>
            <person name="Taher L."/>
            <person name="Blitz I.L."/>
            <person name="Blumberg B."/>
            <person name="Dichmann D.S."/>
            <person name="Dubchak I."/>
            <person name="Amaya E."/>
            <person name="Detter J.C."/>
            <person name="Fletcher R."/>
            <person name="Gerhard D.S."/>
            <person name="Goodstein D."/>
            <person name="Graves T."/>
            <person name="Grigoriev I.V."/>
            <person name="Grimwood J."/>
            <person name="Kawashima T."/>
            <person name="Lindquist E."/>
            <person name="Lucas S.M."/>
            <person name="Mead P.E."/>
            <person name="Mitros T."/>
            <person name="Ogino H."/>
            <person name="Ohta Y."/>
            <person name="Poliakov A.V."/>
            <person name="Pollet N."/>
            <person name="Robert J."/>
            <person name="Salamov A."/>
            <person name="Sater A.K."/>
            <person name="Schmutz J."/>
            <person name="Terry A."/>
            <person name="Vize P.D."/>
            <person name="Warren W.C."/>
            <person name="Wells D."/>
            <person name="Wills A."/>
            <person name="Wilson R.K."/>
            <person name="Zimmerman L.B."/>
            <person name="Zorn A.M."/>
            <person name="Grainger R."/>
            <person name="Grammer T."/>
            <person name="Khokha M.K."/>
            <person name="Richardson P.M."/>
            <person name="Rokhsar D.S."/>
        </authorList>
    </citation>
    <scope>NUCLEOTIDE SEQUENCE [LARGE SCALE GENOMIC DNA]</scope>
    <source>
        <strain evidence="7">Nigerian</strain>
    </source>
</reference>
<dbReference type="Gene3D" id="6.10.140.1320">
    <property type="match status" value="1"/>
</dbReference>
<dbReference type="GeneID" id="100135147"/>
<dbReference type="Xenbase" id="XB-GENE-967282">
    <property type="gene designation" value="higd2a"/>
</dbReference>
<gene>
    <name evidence="7 9 10" type="primary">higd2a</name>
    <name evidence="9" type="synonym">higd2a-a</name>
    <name evidence="9" type="synonym">higd2a-b</name>
</gene>
<dbReference type="GeneTree" id="ENSGT00910000144291"/>
<feature type="transmembrane region" description="Helical" evidence="5">
    <location>
        <begin position="68"/>
        <end position="87"/>
    </location>
</feature>
<dbReference type="GO" id="GO:0031966">
    <property type="term" value="C:mitochondrial membrane"/>
    <property type="evidence" value="ECO:0007669"/>
    <property type="project" value="UniProtKB-SubCell"/>
</dbReference>
<name>A0A6I8RRB9_XENTR</name>
<proteinExistence type="predicted"/>
<dbReference type="InterPro" id="IPR007667">
    <property type="entry name" value="Hypoxia_induced_domain"/>
</dbReference>
<evidence type="ECO:0000259" key="6">
    <source>
        <dbReference type="PROSITE" id="PS51503"/>
    </source>
</evidence>
<dbReference type="KEGG" id="xtr:100135147"/>
<evidence type="ECO:0000256" key="1">
    <source>
        <dbReference type="ARBA" id="ARBA00004325"/>
    </source>
</evidence>
<organism evidence="7">
    <name type="scientific">Xenopus tropicalis</name>
    <name type="common">Western clawed frog</name>
    <name type="synonym">Silurana tropicalis</name>
    <dbReference type="NCBI Taxonomy" id="8364"/>
    <lineage>
        <taxon>Eukaryota</taxon>
        <taxon>Metazoa</taxon>
        <taxon>Chordata</taxon>
        <taxon>Craniata</taxon>
        <taxon>Vertebrata</taxon>
        <taxon>Euteleostomi</taxon>
        <taxon>Amphibia</taxon>
        <taxon>Batrachia</taxon>
        <taxon>Anura</taxon>
        <taxon>Pipoidea</taxon>
        <taxon>Pipidae</taxon>
        <taxon>Xenopodinae</taxon>
        <taxon>Xenopus</taxon>
        <taxon>Silurana</taxon>
    </lineage>
</organism>
<evidence type="ECO:0000313" key="10">
    <source>
        <dbReference type="Xenbase" id="XB-GENE-967282"/>
    </source>
</evidence>
<dbReference type="CTD" id="192286"/>
<dbReference type="Ensembl" id="ENSXETT00000093799">
    <property type="protein sequence ID" value="ENSXETP00000087559"/>
    <property type="gene ID" value="ENSXETG00000039461"/>
</dbReference>
<keyword evidence="3 5" id="KW-1133">Transmembrane helix</keyword>
<reference evidence="9" key="2">
    <citation type="journal article" date="2007" name="BMC Genomics">
        <title>Exploring nervous system transcriptomes during embryogenesis and metamorphosis in Xenopus tropicalis using EST analysis.</title>
        <authorList>
            <person name="Fierro A.C."/>
            <person name="Thuret R."/>
            <person name="Coen L."/>
            <person name="Perron M."/>
            <person name="Demeneix B.A."/>
            <person name="Wegnez M."/>
            <person name="Gyapay G."/>
            <person name="Weissenbach J."/>
            <person name="Wincker P."/>
            <person name="Mazabraud A."/>
            <person name="Pollet N."/>
        </authorList>
    </citation>
    <scope>NUCLEOTIDE SEQUENCE</scope>
</reference>
<dbReference type="AlphaFoldDB" id="A0A6I8RRB9"/>
<protein>
    <submittedName>
        <fullName evidence="9">HIG1 domain family member 2A, mitochondrial</fullName>
    </submittedName>
    <submittedName>
        <fullName evidence="7">HIG1 hypoxia inducible domain family member 2A</fullName>
    </submittedName>
</protein>
<dbReference type="PANTHER" id="PTHR12297">
    <property type="entry name" value="HYPOXIA-INDUCBILE GENE 1 HIG1 -RELATED"/>
    <property type="match status" value="1"/>
</dbReference>
<reference evidence="9" key="1">
    <citation type="journal article" date="2002" name="Dev. Dyn.">
        <title>Genetic and genomic tools for Xenopus research: The NIH Xenopus initiative.</title>
        <authorList>
            <person name="Klein S.L."/>
            <person name="Strausberg R.L."/>
            <person name="Wagner L."/>
            <person name="Pontius J."/>
            <person name="Clifton S.W."/>
            <person name="Richardson P."/>
        </authorList>
    </citation>
    <scope>NUCLEOTIDE SEQUENCE</scope>
</reference>
<evidence type="ECO:0000313" key="9">
    <source>
        <dbReference type="RefSeq" id="NP_001165320.1"/>
    </source>
</evidence>
<dbReference type="OrthoDB" id="6604018at2759"/>
<keyword evidence="8" id="KW-1185">Reference proteome</keyword>
<comment type="subcellular location">
    <subcellularLocation>
        <location evidence="1">Mitochondrion membrane</location>
    </subcellularLocation>
</comment>
<keyword evidence="4 5" id="KW-0472">Membrane</keyword>
<dbReference type="Pfam" id="PF04588">
    <property type="entry name" value="HIG_1_N"/>
    <property type="match status" value="1"/>
</dbReference>
<dbReference type="PROSITE" id="PS51503">
    <property type="entry name" value="HIG1"/>
    <property type="match status" value="1"/>
</dbReference>
<evidence type="ECO:0000313" key="8">
    <source>
        <dbReference type="Proteomes" id="UP000008143"/>
    </source>
</evidence>
<evidence type="ECO:0000256" key="3">
    <source>
        <dbReference type="ARBA" id="ARBA00022989"/>
    </source>
</evidence>
<dbReference type="Bgee" id="ENSXETG00000039461">
    <property type="expression patterns" value="Expressed in skeletal muscle tissue and 12 other cell types or tissues"/>
</dbReference>
<feature type="domain" description="HIG1" evidence="6">
    <location>
        <begin position="5"/>
        <end position="94"/>
    </location>
</feature>
<dbReference type="InterPro" id="IPR050355">
    <property type="entry name" value="RCF1"/>
</dbReference>
<feature type="transmembrane region" description="Helical" evidence="5">
    <location>
        <begin position="33"/>
        <end position="52"/>
    </location>
</feature>